<dbReference type="RefSeq" id="XP_003671261.2">
    <property type="nucleotide sequence ID" value="XM_003671213.2"/>
</dbReference>
<dbReference type="GeneID" id="11497414"/>
<dbReference type="GO" id="GO:0000172">
    <property type="term" value="C:ribonuclease MRP complex"/>
    <property type="evidence" value="ECO:0007669"/>
    <property type="project" value="EnsemblFungi"/>
</dbReference>
<proteinExistence type="predicted"/>
<dbReference type="eggNOG" id="ENOG502S2QW">
    <property type="taxonomic scope" value="Eukaryota"/>
</dbReference>
<accession>G0WE07</accession>
<dbReference type="CDD" id="cd22573">
    <property type="entry name" value="RMP1_RBD"/>
    <property type="match status" value="1"/>
</dbReference>
<feature type="region of interest" description="Disordered" evidence="1">
    <location>
        <begin position="239"/>
        <end position="267"/>
    </location>
</feature>
<feature type="domain" description="RNase MRP protein 1 RNA binding" evidence="3">
    <location>
        <begin position="28"/>
        <end position="138"/>
    </location>
</feature>
<dbReference type="InterPro" id="IPR047204">
    <property type="entry name" value="RMP1_RBD"/>
</dbReference>
<name>G0WE07_NAUDC</name>
<dbReference type="Proteomes" id="UP000000689">
    <property type="component" value="Chromosome 7"/>
</dbReference>
<dbReference type="OMA" id="HNMSIND"/>
<organism evidence="4 5">
    <name type="scientific">Naumovozyma dairenensis (strain ATCC 10597 / BCRC 20456 / CBS 421 / NBRC 0211 / NRRL Y-12639)</name>
    <name type="common">Saccharomyces dairenensis</name>
    <dbReference type="NCBI Taxonomy" id="1071378"/>
    <lineage>
        <taxon>Eukaryota</taxon>
        <taxon>Fungi</taxon>
        <taxon>Dikarya</taxon>
        <taxon>Ascomycota</taxon>
        <taxon>Saccharomycotina</taxon>
        <taxon>Saccharomycetes</taxon>
        <taxon>Saccharomycetales</taxon>
        <taxon>Saccharomycetaceae</taxon>
        <taxon>Naumovozyma</taxon>
    </lineage>
</organism>
<dbReference type="GO" id="GO:0000466">
    <property type="term" value="P:maturation of 5.8S rRNA from tricistronic rRNA transcript (SSU-rRNA, 5.8S rRNA, LSU-rRNA)"/>
    <property type="evidence" value="ECO:0007669"/>
    <property type="project" value="EnsemblFungi"/>
</dbReference>
<dbReference type="PANTHER" id="PTHR37792:SF1">
    <property type="entry name" value="RIBONUCLEASE MRP PROTEIN SUBUNIT RMP1"/>
    <property type="match status" value="1"/>
</dbReference>
<evidence type="ECO:0000313" key="4">
    <source>
        <dbReference type="EMBL" id="CCD26018.2"/>
    </source>
</evidence>
<dbReference type="GO" id="GO:0000294">
    <property type="term" value="P:nuclear-transcribed mRNA catabolic process, RNase MRP-dependent"/>
    <property type="evidence" value="ECO:0007669"/>
    <property type="project" value="EnsemblFungi"/>
</dbReference>
<keyword evidence="5" id="KW-1185">Reference proteome</keyword>
<dbReference type="STRING" id="1071378.G0WE07"/>
<evidence type="ECO:0000256" key="1">
    <source>
        <dbReference type="SAM" id="MobiDB-lite"/>
    </source>
</evidence>
<evidence type="ECO:0000259" key="3">
    <source>
        <dbReference type="Pfam" id="PF20945"/>
    </source>
</evidence>
<dbReference type="EMBL" id="HE580273">
    <property type="protein sequence ID" value="CCD26018.2"/>
    <property type="molecule type" value="Genomic_DNA"/>
</dbReference>
<dbReference type="Pfam" id="PF20945">
    <property type="entry name" value="RMP1"/>
    <property type="match status" value="1"/>
</dbReference>
<dbReference type="AlphaFoldDB" id="G0WE07"/>
<evidence type="ECO:0000256" key="2">
    <source>
        <dbReference type="SAM" id="Phobius"/>
    </source>
</evidence>
<dbReference type="GO" id="GO:0042134">
    <property type="term" value="F:rRNA primary transcript binding"/>
    <property type="evidence" value="ECO:0007669"/>
    <property type="project" value="EnsemblFungi"/>
</dbReference>
<reference evidence="4 5" key="1">
    <citation type="journal article" date="2011" name="Proc. Natl. Acad. Sci. U.S.A.">
        <title>Evolutionary erosion of yeast sex chromosomes by mating-type switching accidents.</title>
        <authorList>
            <person name="Gordon J.L."/>
            <person name="Armisen D."/>
            <person name="Proux-Wera E."/>
            <person name="Oheigeartaigh S.S."/>
            <person name="Byrne K.P."/>
            <person name="Wolfe K.H."/>
        </authorList>
    </citation>
    <scope>NUCLEOTIDE SEQUENCE [LARGE SCALE GENOMIC DNA]</scope>
    <source>
        <strain evidence="5">ATCC 10597 / BCRC 20456 / CBS 421 / NBRC 0211 / NRRL Y-12639</strain>
    </source>
</reference>
<sequence>MQQSLDSDYTYNQRYKDLYLKLHQEFRILHLLYHRNKNQHRLSIWWKRFNMLKRNCAQVIELIEYHYKQPEYNGKMTSSSSSKSKRQKQKIVIIRLYRLIHSMFSKRYLSKMYYDFNGIIALGQFVTLGVVLVGLLGRIYSIYLELFELNRNNFKHVGCIIKDIPINKILVNETNQAIMKSINQEELGEELGEEISIDDTMHNVRNTIIEQQLDDNVIEMKISTGIRIQENITTEHTIEKKKDNKIKKKKNKKSKSKSKSAIDSIFG</sequence>
<dbReference type="PANTHER" id="PTHR37792">
    <property type="entry name" value="RIBONUCLEASE MRP PROTEIN SUBUNIT RMP1"/>
    <property type="match status" value="1"/>
</dbReference>
<feature type="transmembrane region" description="Helical" evidence="2">
    <location>
        <begin position="116"/>
        <end position="140"/>
    </location>
</feature>
<dbReference type="InterPro" id="IPR047205">
    <property type="entry name" value="RMP1"/>
</dbReference>
<dbReference type="HOGENOM" id="CLU_031977_1_1_1"/>
<feature type="compositionally biased region" description="Basic residues" evidence="1">
    <location>
        <begin position="243"/>
        <end position="258"/>
    </location>
</feature>
<dbReference type="KEGG" id="ndi:NDAI_0G02430"/>
<dbReference type="OrthoDB" id="5414547at2759"/>
<protein>
    <recommendedName>
        <fullName evidence="3">RNase MRP protein 1 RNA binding domain-containing protein</fullName>
    </recommendedName>
</protein>
<keyword evidence="2" id="KW-1133">Transmembrane helix</keyword>
<keyword evidence="2" id="KW-0812">Transmembrane</keyword>
<gene>
    <name evidence="4" type="primary">NDAI0G02430</name>
    <name evidence="4" type="ordered locus">NDAI_0G02430</name>
</gene>
<keyword evidence="2" id="KW-0472">Membrane</keyword>
<evidence type="ECO:0000313" key="5">
    <source>
        <dbReference type="Proteomes" id="UP000000689"/>
    </source>
</evidence>